<keyword evidence="5" id="KW-0067">ATP-binding</keyword>
<dbReference type="Proteomes" id="UP000243553">
    <property type="component" value="Segment"/>
</dbReference>
<feature type="domain" description="Helicase ATP-binding" evidence="9">
    <location>
        <begin position="35"/>
        <end position="233"/>
    </location>
</feature>
<dbReference type="InterPro" id="IPR027417">
    <property type="entry name" value="P-loop_NTPase"/>
</dbReference>
<keyword evidence="4" id="KW-0547">Nucleotide-binding</keyword>
<organismHost>
    <name type="scientific">Ateles</name>
    <dbReference type="NCBI Taxonomy" id="9506"/>
</organismHost>
<comment type="similarity">
    <text evidence="1">Belongs to the herpesviridae OriBP family.</text>
</comment>
<dbReference type="InterPro" id="IPR003450">
    <property type="entry name" value="Replication_origin-bd"/>
</dbReference>
<dbReference type="KEGG" id="vg:32707824"/>
<keyword evidence="11" id="KW-1185">Reference proteome</keyword>
<comment type="function">
    <text evidence="7">Functions as a docking protein to recruit essential components of the viral replication machinery to viral DNA origins. In the presence of the major DNA-binding protein, opens dsDNA leading to a conformational change in the origin that facilitates DNA unwinding and subsequent replication.</text>
</comment>
<evidence type="ECO:0000256" key="6">
    <source>
        <dbReference type="ARBA" id="ARBA00023125"/>
    </source>
</evidence>
<evidence type="ECO:0000256" key="2">
    <source>
        <dbReference type="ARBA" id="ARBA00014069"/>
    </source>
</evidence>
<dbReference type="Pfam" id="PF02399">
    <property type="entry name" value="Herpes_ori_bp"/>
    <property type="match status" value="1"/>
</dbReference>
<sequence length="836" mass="90798">MSGRGEAAEEERYASSVSLARMLYGGDLAEWVPRVRPGVTLDRQRGGPVVFPDPGAPSSRSVTVVRAPMGSGKTTALVRWLKEAVRSPDASVLVVSCRRSFTRTLAARFASSGLEAFVTYLTSAHYIMDARPFHRLIVQVESLHRVGPNLLNDYDVLVLDEVMSTVGQLYSPTMRHPGLVDGLLTHLLRVCPRVVAMDATANAQLVDFLCGLRGEKNVHVLLGEYAAPGFSQRRCTFADRLGQDVLREALCPAEPGAAAAENEDDGSFFGALARRLARGQNVCLFSSTVSFSEVACRFCRRFTDRVLLLNSLTPPSDVGDWGDYRVVVYTTVVTVGLSFDAAHFHSMFAYVKPMNYGPDMASVYQSLGRVRTLRECELVVYADGSGTRADPVFTPLLLNHAVGAQERWPAQFRQVADALCRHFGGRCGRSTGAPARDRGGEPRLHPTFLYKHYLERCTLACLPDCINILHALLNLNHVRVAFRGCEGPLTARAFCDFVRRVRADALRARGELRELRRAEAAVSPEAGIADAEEVGFFVEKYLRPQTAPADVAELLRALAGPAARAQFVNAVLLEACLRLPTAVQSSAVFRRLYDHYAAGAVPTLGPAGEVEMVALAPAASVGAVWELFGLLAHLAAGVGWDPAGGGSRGDFSQADIARLMRPVHERCAQLVFELNHCNVGDPGLLAETPVCRVAAALGGRRPRGGVGPAEYATSLFRLLWGELFGAQLSKSTQTFPGALRVKNLTKSAIAELLDGRGIDHADCRTHRQLYARLMRHKDDFAGARYKLRAPAWARHLRGRDRGHAPAGADAVLEAALSELPTEAWPTAQGAVNFESI</sequence>
<dbReference type="GO" id="GO:0003688">
    <property type="term" value="F:DNA replication origin binding"/>
    <property type="evidence" value="ECO:0007669"/>
    <property type="project" value="InterPro"/>
</dbReference>
<protein>
    <recommendedName>
        <fullName evidence="2">Replication origin-binding protein</fullName>
    </recommendedName>
    <alternativeName>
        <fullName evidence="8">OriBP</fullName>
    </alternativeName>
</protein>
<dbReference type="GeneID" id="32707824"/>
<dbReference type="EMBL" id="KY385637">
    <property type="protein sequence ID" value="AQS79207.1"/>
    <property type="molecule type" value="Genomic_DNA"/>
</dbReference>
<evidence type="ECO:0000256" key="8">
    <source>
        <dbReference type="ARBA" id="ARBA00031715"/>
    </source>
</evidence>
<evidence type="ECO:0000256" key="3">
    <source>
        <dbReference type="ARBA" id="ARBA00022705"/>
    </source>
</evidence>
<accession>A0A1S6JLP6</accession>
<dbReference type="GO" id="GO:0004386">
    <property type="term" value="F:helicase activity"/>
    <property type="evidence" value="ECO:0007669"/>
    <property type="project" value="UniProtKB-KW"/>
</dbReference>
<dbReference type="InterPro" id="IPR014001">
    <property type="entry name" value="Helicase_ATP-bd"/>
</dbReference>
<keyword evidence="10" id="KW-0378">Hydrolase</keyword>
<keyword evidence="6" id="KW-0238">DNA-binding</keyword>
<dbReference type="GO" id="GO:0006260">
    <property type="term" value="P:DNA replication"/>
    <property type="evidence" value="ECO:0007669"/>
    <property type="project" value="UniProtKB-KW"/>
</dbReference>
<dbReference type="SMART" id="SM00487">
    <property type="entry name" value="DEXDc"/>
    <property type="match status" value="1"/>
</dbReference>
<proteinExistence type="inferred from homology"/>
<evidence type="ECO:0000259" key="9">
    <source>
        <dbReference type="SMART" id="SM00487"/>
    </source>
</evidence>
<gene>
    <name evidence="10" type="primary">UL9</name>
</gene>
<evidence type="ECO:0000313" key="11">
    <source>
        <dbReference type="Proteomes" id="UP000243553"/>
    </source>
</evidence>
<dbReference type="OrthoDB" id="680at10239"/>
<name>A0A1S6JLP6_HSVA1</name>
<dbReference type="RefSeq" id="YP_009361929.1">
    <property type="nucleotide sequence ID" value="NC_034446.1"/>
</dbReference>
<evidence type="ECO:0000256" key="1">
    <source>
        <dbReference type="ARBA" id="ARBA00007195"/>
    </source>
</evidence>
<evidence type="ECO:0000256" key="5">
    <source>
        <dbReference type="ARBA" id="ARBA00022840"/>
    </source>
</evidence>
<keyword evidence="10" id="KW-0347">Helicase</keyword>
<evidence type="ECO:0000313" key="10">
    <source>
        <dbReference type="EMBL" id="AQS79207.1"/>
    </source>
</evidence>
<dbReference type="GO" id="GO:0005524">
    <property type="term" value="F:ATP binding"/>
    <property type="evidence" value="ECO:0007669"/>
    <property type="project" value="UniProtKB-KW"/>
</dbReference>
<dbReference type="Gene3D" id="3.40.50.300">
    <property type="entry name" value="P-loop containing nucleotide triphosphate hydrolases"/>
    <property type="match status" value="1"/>
</dbReference>
<dbReference type="SUPFAM" id="SSF52540">
    <property type="entry name" value="P-loop containing nucleoside triphosphate hydrolases"/>
    <property type="match status" value="1"/>
</dbReference>
<keyword evidence="3" id="KW-0235">DNA replication</keyword>
<evidence type="ECO:0000256" key="7">
    <source>
        <dbReference type="ARBA" id="ARBA00025279"/>
    </source>
</evidence>
<organism evidence="10 11">
    <name type="scientific">Herpesvirus ateles type 1 (strain Lennette)</name>
    <dbReference type="NCBI Taxonomy" id="35243"/>
    <lineage>
        <taxon>Viruses</taxon>
        <taxon>Duplodnaviria</taxon>
        <taxon>Heunggongvirae</taxon>
        <taxon>Peploviricota</taxon>
        <taxon>Herviviricetes</taxon>
        <taxon>Herpesvirales</taxon>
        <taxon>Orthoherpesviridae</taxon>
        <taxon>Alphaherpesvirinae</taxon>
        <taxon>Simplexvirus</taxon>
        <taxon>Simplexvirus atelinealpha1</taxon>
    </lineage>
</organism>
<reference evidence="10 11" key="1">
    <citation type="journal article" date="2017" name="Arch. Virol.">
        <title>Sequence of the ateline alphaherpesvirus 1 (HVA1) genome.</title>
        <authorList>
            <person name="Eberle R."/>
            <person name="Black D.H."/>
        </authorList>
    </citation>
    <scope>NUCLEOTIDE SEQUENCE [LARGE SCALE GENOMIC DNA]</scope>
    <source>
        <strain evidence="10">Lennette</strain>
    </source>
</reference>
<evidence type="ECO:0000256" key="4">
    <source>
        <dbReference type="ARBA" id="ARBA00022741"/>
    </source>
</evidence>